<organism evidence="2 3">
    <name type="scientific">Pelagomonas calceolata</name>
    <dbReference type="NCBI Taxonomy" id="35677"/>
    <lineage>
        <taxon>Eukaryota</taxon>
        <taxon>Sar</taxon>
        <taxon>Stramenopiles</taxon>
        <taxon>Ochrophyta</taxon>
        <taxon>Pelagophyceae</taxon>
        <taxon>Pelagomonadales</taxon>
        <taxon>Pelagomonadaceae</taxon>
        <taxon>Pelagomonas</taxon>
    </lineage>
</organism>
<keyword evidence="1" id="KW-0812">Transmembrane</keyword>
<accession>A0A8J2SRE4</accession>
<sequence>MEQCCGRAAAATPTNADLHSGRYNVARAATWKLFKRLGLTWLCCGICVGSYAAALAIARTGADEQDCSHTCKAPFRTDNGTVLLVGDSITAGYFPDVAGILDGRAPAASCYDAGHTGGLSSIAGVILGRFGSGDGWCGTSHGVLQCVDGYLNELNANLSVIHFNWGLHDIDPHIYRTHISHSQYYANMEKLYLTFKRAAPAATVVFQTTTPVPPSYTRGRDNKDVIAINDVAKTLFGPTGKYTDVIINDLYQHIVDVCHNDPESTCYPDSCDCPHVQDDGVHFSPAGRRFNALMVASTIAPLSTGPTLLAAGQTPPEKRDVAEWRPWELAFFIQLGFLGGLLVLVGGAVLLRRKFAHVPASEDGGETKDPA</sequence>
<dbReference type="Proteomes" id="UP000789595">
    <property type="component" value="Unassembled WGS sequence"/>
</dbReference>
<keyword evidence="3" id="KW-1185">Reference proteome</keyword>
<comment type="caution">
    <text evidence="2">The sequence shown here is derived from an EMBL/GenBank/DDBJ whole genome shotgun (WGS) entry which is preliminary data.</text>
</comment>
<dbReference type="InterPro" id="IPR036514">
    <property type="entry name" value="SGNH_hydro_sf"/>
</dbReference>
<gene>
    <name evidence="2" type="ORF">PECAL_5P14960</name>
</gene>
<dbReference type="SUPFAM" id="SSF52266">
    <property type="entry name" value="SGNH hydrolase"/>
    <property type="match status" value="1"/>
</dbReference>
<evidence type="ECO:0000313" key="2">
    <source>
        <dbReference type="EMBL" id="CAH0376899.1"/>
    </source>
</evidence>
<dbReference type="OrthoDB" id="10557456at2759"/>
<protein>
    <recommendedName>
        <fullName evidence="4">SGNH hydrolase-type esterase domain-containing protein</fullName>
    </recommendedName>
</protein>
<dbReference type="EMBL" id="CAKKNE010000005">
    <property type="protein sequence ID" value="CAH0376899.1"/>
    <property type="molecule type" value="Genomic_DNA"/>
</dbReference>
<proteinExistence type="predicted"/>
<dbReference type="CDD" id="cd00229">
    <property type="entry name" value="SGNH_hydrolase"/>
    <property type="match status" value="1"/>
</dbReference>
<evidence type="ECO:0000313" key="3">
    <source>
        <dbReference type="Proteomes" id="UP000789595"/>
    </source>
</evidence>
<evidence type="ECO:0000256" key="1">
    <source>
        <dbReference type="SAM" id="Phobius"/>
    </source>
</evidence>
<evidence type="ECO:0008006" key="4">
    <source>
        <dbReference type="Google" id="ProtNLM"/>
    </source>
</evidence>
<feature type="transmembrane region" description="Helical" evidence="1">
    <location>
        <begin position="331"/>
        <end position="351"/>
    </location>
</feature>
<keyword evidence="1" id="KW-1133">Transmembrane helix</keyword>
<keyword evidence="1" id="KW-0472">Membrane</keyword>
<name>A0A8J2SRE4_9STRA</name>
<dbReference type="AlphaFoldDB" id="A0A8J2SRE4"/>
<feature type="transmembrane region" description="Helical" evidence="1">
    <location>
        <begin position="39"/>
        <end position="58"/>
    </location>
</feature>
<dbReference type="Gene3D" id="3.40.50.1110">
    <property type="entry name" value="SGNH hydrolase"/>
    <property type="match status" value="1"/>
</dbReference>
<reference evidence="2" key="1">
    <citation type="submission" date="2021-11" db="EMBL/GenBank/DDBJ databases">
        <authorList>
            <consortium name="Genoscope - CEA"/>
            <person name="William W."/>
        </authorList>
    </citation>
    <scope>NUCLEOTIDE SEQUENCE</scope>
</reference>